<dbReference type="GO" id="GO:0030447">
    <property type="term" value="P:filamentous growth"/>
    <property type="evidence" value="ECO:0007669"/>
    <property type="project" value="UniProtKB-ARBA"/>
</dbReference>
<dbReference type="Gene3D" id="1.10.510.10">
    <property type="entry name" value="Transferase(Phosphotransferase) domain 1"/>
    <property type="match status" value="2"/>
</dbReference>
<dbReference type="GO" id="GO:0000245">
    <property type="term" value="P:spliceosomal complex assembly"/>
    <property type="evidence" value="ECO:0007669"/>
    <property type="project" value="TreeGrafter"/>
</dbReference>
<dbReference type="SMART" id="SM00220">
    <property type="entry name" value="S_TKc"/>
    <property type="match status" value="1"/>
</dbReference>
<keyword evidence="6 9" id="KW-0067">ATP-binding</keyword>
<feature type="region of interest" description="Disordered" evidence="10">
    <location>
        <begin position="510"/>
        <end position="537"/>
    </location>
</feature>
<sequence length="876" mass="98672">MIAHRLSFSKHSLPKHLEKHSNLSQCIAKERSNVDRTQKNVHSEHNASSSYDAHDDHDTQDYSGHQPQRPQLTVDTENATTTPYNPEDVISSDSDEDDENLRREEDPKDYCPGGYHPTFVGEHYGRSKEYLIVRKLGWGHFSTVWLAWDILHNRHVAIKIVRSSKNYREAAQDEIRILEKINSGPADHPGKHHIVQLLDHFIHEGPNGEHVCMVFEVLGENMLSLLLRYKQFQKEKTQEIRQRSSCVSDSAARTTSPTGLTDSTSPTGLRDSTSPTGPTSPTEFVGAVSATPTPPSPASAAPGPGVAPVTTPTPDSPPGDAFPDSLEFHISQLNDLTILRESYGGLPITLVKQISKQILLALDYLHKECGIIHTDLKPENVLVEIHDVERLVKMLELERLQKCKSRDHIITKHTRDREHAVDTTTVRITPRRHHMQSEVRRVSNSKHHNTPIRSSKPLTTPVEMSTSVENFFRSFSVGRPRSSTTPSQSLDRGQQSRNNSMIAMSPQLRPSSLSNIAFTGPSFQPDKTSTIEEDEEERFRDHIDDIIEEEEYVDAKEVPNSSVPVTGAKSYDEAVPLNLPTETFKKIKSPYLRYQVMSNYSPNGHSLLPNMTLNRFGSLSGEGGGSHSRGHQMNQPYIALPHAASPHISQSLPPEPSPTIRRGSTFSSTSSSSILNDLGSIISVKIADLGNACWYDMHYTNDIETRQYRGPEIILGGKWGCSTDLWSCACLIFELITGDYLFDPKSGSTYDKNDDHLAQMIELLQTWPPKDYLKKCKYSREFFDKSLQTLKHISKLKIWTMVEVLVEEYHIEEPLAKDISSFLLAMLEFEPRKRVDAGSMTNNTWLQETLVNEHIDRPFGLHGQDIKGYVNEYKGN</sequence>
<dbReference type="GO" id="GO:0005737">
    <property type="term" value="C:cytoplasm"/>
    <property type="evidence" value="ECO:0007669"/>
    <property type="project" value="TreeGrafter"/>
</dbReference>
<keyword evidence="13" id="KW-1185">Reference proteome</keyword>
<evidence type="ECO:0000256" key="1">
    <source>
        <dbReference type="ARBA" id="ARBA00012513"/>
    </source>
</evidence>
<feature type="region of interest" description="Disordered" evidence="10">
    <location>
        <begin position="431"/>
        <end position="495"/>
    </location>
</feature>
<feature type="domain" description="Protein kinase" evidence="11">
    <location>
        <begin position="130"/>
        <end position="846"/>
    </location>
</feature>
<gene>
    <name evidence="12" type="ORF">FOA43_004507</name>
</gene>
<feature type="compositionally biased region" description="Polar residues" evidence="10">
    <location>
        <begin position="243"/>
        <end position="271"/>
    </location>
</feature>
<feature type="compositionally biased region" description="Polar residues" evidence="10">
    <location>
        <begin position="510"/>
        <end position="528"/>
    </location>
</feature>
<dbReference type="KEGG" id="bnn:FOA43_004507"/>
<feature type="region of interest" description="Disordered" evidence="10">
    <location>
        <begin position="29"/>
        <end position="114"/>
    </location>
</feature>
<evidence type="ECO:0000313" key="13">
    <source>
        <dbReference type="Proteomes" id="UP000662931"/>
    </source>
</evidence>
<proteinExistence type="predicted"/>
<dbReference type="EMBL" id="CP064815">
    <property type="protein sequence ID" value="QPG77104.1"/>
    <property type="molecule type" value="Genomic_DNA"/>
</dbReference>
<dbReference type="PANTHER" id="PTHR47634">
    <property type="entry name" value="PROTEIN KINASE DOMAIN-CONTAINING PROTEIN-RELATED"/>
    <property type="match status" value="1"/>
</dbReference>
<feature type="compositionally biased region" description="Low complexity" evidence="10">
    <location>
        <begin position="298"/>
        <end position="313"/>
    </location>
</feature>
<dbReference type="GO" id="GO:0005524">
    <property type="term" value="F:ATP binding"/>
    <property type="evidence" value="ECO:0007669"/>
    <property type="project" value="UniProtKB-UniRule"/>
</dbReference>
<feature type="compositionally biased region" description="Basic and acidic residues" evidence="10">
    <location>
        <begin position="100"/>
        <end position="109"/>
    </location>
</feature>
<dbReference type="Proteomes" id="UP000662931">
    <property type="component" value="Chromosome 4"/>
</dbReference>
<dbReference type="Pfam" id="PF00069">
    <property type="entry name" value="Pkinase"/>
    <property type="match status" value="3"/>
</dbReference>
<evidence type="ECO:0000313" key="12">
    <source>
        <dbReference type="EMBL" id="QPG77104.1"/>
    </source>
</evidence>
<dbReference type="InterPro" id="IPR017441">
    <property type="entry name" value="Protein_kinase_ATP_BS"/>
</dbReference>
<dbReference type="SUPFAM" id="SSF56112">
    <property type="entry name" value="Protein kinase-like (PK-like)"/>
    <property type="match status" value="1"/>
</dbReference>
<dbReference type="PROSITE" id="PS00107">
    <property type="entry name" value="PROTEIN_KINASE_ATP"/>
    <property type="match status" value="1"/>
</dbReference>
<evidence type="ECO:0000256" key="9">
    <source>
        <dbReference type="PROSITE-ProRule" id="PRU10141"/>
    </source>
</evidence>
<feature type="compositionally biased region" description="Polar residues" evidence="10">
    <location>
        <begin position="451"/>
        <end position="469"/>
    </location>
</feature>
<evidence type="ECO:0000256" key="4">
    <source>
        <dbReference type="ARBA" id="ARBA00022741"/>
    </source>
</evidence>
<evidence type="ECO:0000256" key="8">
    <source>
        <dbReference type="ARBA" id="ARBA00048679"/>
    </source>
</evidence>
<dbReference type="OrthoDB" id="2649at2759"/>
<dbReference type="InterPro" id="IPR000719">
    <property type="entry name" value="Prot_kinase_dom"/>
</dbReference>
<feature type="compositionally biased region" description="Polar residues" evidence="10">
    <location>
        <begin position="481"/>
        <end position="495"/>
    </location>
</feature>
<dbReference type="PANTHER" id="PTHR47634:SF9">
    <property type="entry name" value="PROTEIN KINASE DOMAIN-CONTAINING PROTEIN-RELATED"/>
    <property type="match status" value="1"/>
</dbReference>
<feature type="region of interest" description="Disordered" evidence="10">
    <location>
        <begin position="238"/>
        <end position="324"/>
    </location>
</feature>
<feature type="compositionally biased region" description="Basic and acidic residues" evidence="10">
    <location>
        <begin position="29"/>
        <end position="45"/>
    </location>
</feature>
<dbReference type="GO" id="GO:0004674">
    <property type="term" value="F:protein serine/threonine kinase activity"/>
    <property type="evidence" value="ECO:0007669"/>
    <property type="project" value="UniProtKB-KW"/>
</dbReference>
<organism evidence="12 13">
    <name type="scientific">Eeniella nana</name>
    <name type="common">Yeast</name>
    <name type="synonym">Brettanomyces nanus</name>
    <dbReference type="NCBI Taxonomy" id="13502"/>
    <lineage>
        <taxon>Eukaryota</taxon>
        <taxon>Fungi</taxon>
        <taxon>Dikarya</taxon>
        <taxon>Ascomycota</taxon>
        <taxon>Saccharomycotina</taxon>
        <taxon>Pichiomycetes</taxon>
        <taxon>Pichiales</taxon>
        <taxon>Pichiaceae</taxon>
        <taxon>Brettanomyces</taxon>
    </lineage>
</organism>
<dbReference type="Gene3D" id="3.30.200.20">
    <property type="entry name" value="Phosphorylase Kinase, domain 1"/>
    <property type="match status" value="1"/>
</dbReference>
<dbReference type="AlphaFoldDB" id="A0A875SEN4"/>
<dbReference type="InterPro" id="IPR008271">
    <property type="entry name" value="Ser/Thr_kinase_AS"/>
</dbReference>
<name>A0A875SEN4_EENNA</name>
<dbReference type="PROSITE" id="PS00108">
    <property type="entry name" value="PROTEIN_KINASE_ST"/>
    <property type="match status" value="1"/>
</dbReference>
<accession>A0A875SEN4</accession>
<dbReference type="GO" id="GO:0005634">
    <property type="term" value="C:nucleus"/>
    <property type="evidence" value="ECO:0007669"/>
    <property type="project" value="TreeGrafter"/>
</dbReference>
<dbReference type="RefSeq" id="XP_038780669.1">
    <property type="nucleotide sequence ID" value="XM_038924741.1"/>
</dbReference>
<keyword evidence="4 9" id="KW-0547">Nucleotide-binding</keyword>
<evidence type="ECO:0000256" key="5">
    <source>
        <dbReference type="ARBA" id="ARBA00022777"/>
    </source>
</evidence>
<dbReference type="FunFam" id="1.10.510.10:FF:000275">
    <property type="entry name" value="SRSF protein kinase 2 isoform X3"/>
    <property type="match status" value="1"/>
</dbReference>
<comment type="catalytic activity">
    <reaction evidence="7">
        <text>L-threonyl-[protein] + ATP = O-phospho-L-threonyl-[protein] + ADP + H(+)</text>
        <dbReference type="Rhea" id="RHEA:46608"/>
        <dbReference type="Rhea" id="RHEA-COMP:11060"/>
        <dbReference type="Rhea" id="RHEA-COMP:11605"/>
        <dbReference type="ChEBI" id="CHEBI:15378"/>
        <dbReference type="ChEBI" id="CHEBI:30013"/>
        <dbReference type="ChEBI" id="CHEBI:30616"/>
        <dbReference type="ChEBI" id="CHEBI:61977"/>
        <dbReference type="ChEBI" id="CHEBI:456216"/>
        <dbReference type="EC" id="2.7.11.1"/>
    </reaction>
</comment>
<evidence type="ECO:0000259" key="11">
    <source>
        <dbReference type="PROSITE" id="PS50011"/>
    </source>
</evidence>
<evidence type="ECO:0000256" key="2">
    <source>
        <dbReference type="ARBA" id="ARBA00022527"/>
    </source>
</evidence>
<keyword evidence="2" id="KW-0723">Serine/threonine-protein kinase</keyword>
<keyword evidence="3" id="KW-0808">Transferase</keyword>
<protein>
    <recommendedName>
        <fullName evidence="1">non-specific serine/threonine protein kinase</fullName>
        <ecNumber evidence="1">2.7.11.1</ecNumber>
    </recommendedName>
</protein>
<dbReference type="InterPro" id="IPR011009">
    <property type="entry name" value="Kinase-like_dom_sf"/>
</dbReference>
<reference evidence="12" key="1">
    <citation type="submission" date="2020-10" db="EMBL/GenBank/DDBJ databases">
        <authorList>
            <person name="Roach M.J.R."/>
        </authorList>
    </citation>
    <scope>NUCLEOTIDE SEQUENCE</scope>
    <source>
        <strain evidence="12">CBS 1945</strain>
    </source>
</reference>
<dbReference type="PROSITE" id="PS50011">
    <property type="entry name" value="PROTEIN_KINASE_DOM"/>
    <property type="match status" value="1"/>
</dbReference>
<evidence type="ECO:0000256" key="7">
    <source>
        <dbReference type="ARBA" id="ARBA00047899"/>
    </source>
</evidence>
<comment type="catalytic activity">
    <reaction evidence="8">
        <text>L-seryl-[protein] + ATP = O-phospho-L-seryl-[protein] + ADP + H(+)</text>
        <dbReference type="Rhea" id="RHEA:17989"/>
        <dbReference type="Rhea" id="RHEA-COMP:9863"/>
        <dbReference type="Rhea" id="RHEA-COMP:11604"/>
        <dbReference type="ChEBI" id="CHEBI:15378"/>
        <dbReference type="ChEBI" id="CHEBI:29999"/>
        <dbReference type="ChEBI" id="CHEBI:30616"/>
        <dbReference type="ChEBI" id="CHEBI:83421"/>
        <dbReference type="ChEBI" id="CHEBI:456216"/>
        <dbReference type="EC" id="2.7.11.1"/>
    </reaction>
</comment>
<feature type="compositionally biased region" description="Low complexity" evidence="10">
    <location>
        <begin position="272"/>
        <end position="291"/>
    </location>
</feature>
<dbReference type="GeneID" id="62197907"/>
<evidence type="ECO:0000256" key="3">
    <source>
        <dbReference type="ARBA" id="ARBA00022679"/>
    </source>
</evidence>
<feature type="binding site" evidence="9">
    <location>
        <position position="159"/>
    </location>
    <ligand>
        <name>ATP</name>
        <dbReference type="ChEBI" id="CHEBI:30616"/>
    </ligand>
</feature>
<dbReference type="EC" id="2.7.11.1" evidence="1"/>
<evidence type="ECO:0000256" key="10">
    <source>
        <dbReference type="SAM" id="MobiDB-lite"/>
    </source>
</evidence>
<feature type="region of interest" description="Disordered" evidence="10">
    <location>
        <begin position="647"/>
        <end position="666"/>
    </location>
</feature>
<dbReference type="InterPro" id="IPR051334">
    <property type="entry name" value="SRPK"/>
</dbReference>
<dbReference type="GO" id="GO:0050684">
    <property type="term" value="P:regulation of mRNA processing"/>
    <property type="evidence" value="ECO:0007669"/>
    <property type="project" value="TreeGrafter"/>
</dbReference>
<keyword evidence="5" id="KW-0418">Kinase</keyword>
<evidence type="ECO:0000256" key="6">
    <source>
        <dbReference type="ARBA" id="ARBA00022840"/>
    </source>
</evidence>
<feature type="compositionally biased region" description="Polar residues" evidence="10">
    <location>
        <begin position="61"/>
        <end position="84"/>
    </location>
</feature>